<dbReference type="EMBL" id="KI397142">
    <property type="protein sequence ID" value="ERM96667.1"/>
    <property type="molecule type" value="Genomic_DNA"/>
</dbReference>
<protein>
    <submittedName>
        <fullName evidence="1">Uncharacterized protein</fullName>
    </submittedName>
</protein>
<dbReference type="Gramene" id="ERM96667">
    <property type="protein sequence ID" value="ERM96667"/>
    <property type="gene ID" value="AMTR_s00001p00272600"/>
</dbReference>
<dbReference type="HOGENOM" id="CLU_1442876_0_0_1"/>
<accession>W1NLI5</accession>
<dbReference type="AlphaFoldDB" id="W1NLI5"/>
<dbReference type="Proteomes" id="UP000017836">
    <property type="component" value="Unassembled WGS sequence"/>
</dbReference>
<reference evidence="2" key="1">
    <citation type="journal article" date="2013" name="Science">
        <title>The Amborella genome and the evolution of flowering plants.</title>
        <authorList>
            <consortium name="Amborella Genome Project"/>
        </authorList>
    </citation>
    <scope>NUCLEOTIDE SEQUENCE [LARGE SCALE GENOMIC DNA]</scope>
</reference>
<name>W1NLI5_AMBTC</name>
<gene>
    <name evidence="1" type="ORF">AMTR_s00001p00272600</name>
</gene>
<evidence type="ECO:0000313" key="2">
    <source>
        <dbReference type="Proteomes" id="UP000017836"/>
    </source>
</evidence>
<sequence length="188" mass="21154">MFLFAFANQLSARAIRATLEDYERDSGQKIHFQFRGRTITMTLLIREKGVLVISAGCVEGSWPSIYLGLPLLIERSSSNMWKRVVDRVQKNLAGWKARAGQQVGVAPHVCVGSTGILQSLSEHPNGGIRAKLSFSKNTGRLTLSRASAFHVTEVNRQTIRPWSPPEEWRRPDSFLFLRLTQKRNDSSS</sequence>
<organism evidence="1 2">
    <name type="scientific">Amborella trichopoda</name>
    <dbReference type="NCBI Taxonomy" id="13333"/>
    <lineage>
        <taxon>Eukaryota</taxon>
        <taxon>Viridiplantae</taxon>
        <taxon>Streptophyta</taxon>
        <taxon>Embryophyta</taxon>
        <taxon>Tracheophyta</taxon>
        <taxon>Spermatophyta</taxon>
        <taxon>Magnoliopsida</taxon>
        <taxon>Amborellales</taxon>
        <taxon>Amborellaceae</taxon>
        <taxon>Amborella</taxon>
    </lineage>
</organism>
<proteinExistence type="predicted"/>
<keyword evidence="2" id="KW-1185">Reference proteome</keyword>
<evidence type="ECO:0000313" key="1">
    <source>
        <dbReference type="EMBL" id="ERM96667.1"/>
    </source>
</evidence>